<protein>
    <submittedName>
        <fullName evidence="1">Uncharacterized protein</fullName>
    </submittedName>
</protein>
<dbReference type="AlphaFoldDB" id="A0A6J4V378"/>
<dbReference type="EMBL" id="CADCWO010000070">
    <property type="protein sequence ID" value="CAA9567724.1"/>
    <property type="molecule type" value="Genomic_DNA"/>
</dbReference>
<reference evidence="1" key="1">
    <citation type="submission" date="2020-02" db="EMBL/GenBank/DDBJ databases">
        <authorList>
            <person name="Meier V. D."/>
        </authorList>
    </citation>
    <scope>NUCLEOTIDE SEQUENCE</scope>
    <source>
        <strain evidence="1">AVDCRST_MAG81</strain>
    </source>
</reference>
<gene>
    <name evidence="1" type="ORF">AVDCRST_MAG81-1249</name>
</gene>
<name>A0A6J4V378_9CYAN</name>
<accession>A0A6J4V378</accession>
<organism evidence="1">
    <name type="scientific">uncultured Synechococcales cyanobacterium</name>
    <dbReference type="NCBI Taxonomy" id="1936017"/>
    <lineage>
        <taxon>Bacteria</taxon>
        <taxon>Bacillati</taxon>
        <taxon>Cyanobacteriota</taxon>
        <taxon>Cyanophyceae</taxon>
        <taxon>Synechococcales</taxon>
        <taxon>environmental samples</taxon>
    </lineage>
</organism>
<proteinExistence type="predicted"/>
<sequence>MVALLAQAQVLRGIQAQVLQEELQVVALLALALVLQAQVLREIQVQVLLPQPQEQVPQEELQVVALLALALVVSPNRSTCNKLWVIQQWMTWKAEMALPSLV</sequence>
<evidence type="ECO:0000313" key="1">
    <source>
        <dbReference type="EMBL" id="CAA9567724.1"/>
    </source>
</evidence>